<evidence type="ECO:0000313" key="2">
    <source>
        <dbReference type="Proteomes" id="UP000053328"/>
    </source>
</evidence>
<keyword evidence="2" id="KW-1185">Reference proteome</keyword>
<protein>
    <submittedName>
        <fullName evidence="1">Uncharacterized protein</fullName>
    </submittedName>
</protein>
<reference evidence="1 2" key="1">
    <citation type="submission" date="2015-01" db="EMBL/GenBank/DDBJ databases">
        <title>The Genome Sequence of Exophiala spinifera CBS89968.</title>
        <authorList>
            <consortium name="The Broad Institute Genomics Platform"/>
            <person name="Cuomo C."/>
            <person name="de Hoog S."/>
            <person name="Gorbushina A."/>
            <person name="Stielow B."/>
            <person name="Teixiera M."/>
            <person name="Abouelleil A."/>
            <person name="Chapman S.B."/>
            <person name="Priest M."/>
            <person name="Young S.K."/>
            <person name="Wortman J."/>
            <person name="Nusbaum C."/>
            <person name="Birren B."/>
        </authorList>
    </citation>
    <scope>NUCLEOTIDE SEQUENCE [LARGE SCALE GENOMIC DNA]</scope>
    <source>
        <strain evidence="1 2">CBS 89968</strain>
    </source>
</reference>
<dbReference type="RefSeq" id="XP_016231692.1">
    <property type="nucleotide sequence ID" value="XM_016385090.1"/>
</dbReference>
<evidence type="ECO:0000313" key="1">
    <source>
        <dbReference type="EMBL" id="KIW11476.1"/>
    </source>
</evidence>
<dbReference type="AlphaFoldDB" id="A0A0D1Y931"/>
<proteinExistence type="predicted"/>
<accession>A0A0D1Y931</accession>
<organism evidence="1 2">
    <name type="scientific">Exophiala spinifera</name>
    <dbReference type="NCBI Taxonomy" id="91928"/>
    <lineage>
        <taxon>Eukaryota</taxon>
        <taxon>Fungi</taxon>
        <taxon>Dikarya</taxon>
        <taxon>Ascomycota</taxon>
        <taxon>Pezizomycotina</taxon>
        <taxon>Eurotiomycetes</taxon>
        <taxon>Chaetothyriomycetidae</taxon>
        <taxon>Chaetothyriales</taxon>
        <taxon>Herpotrichiellaceae</taxon>
        <taxon>Exophiala</taxon>
    </lineage>
</organism>
<sequence>MRFLASEPYMPPCGCTSPLAATPTVSAQNKVVIVCRKCDGVIEEQPPENTDNTTPFPFSDLPLVAQRCILECFEFVPKYPYMQDVKPWEVSVWDIDRATVRPEFLFGSQPDHSLIRDIHIGTMETHPAAKEWKEFLEVAKTRKSLLSVSKHVRTEWAPRFWSTTTIHIGHQVPGSAHNVSPQLFDETFLSKIEPQLLPFLRNIVFYPLVESVNAVGVRIAHGDTVGVANAGYFTSMQELGDILLRHRDLANLTNLSVFYRPLPQLIPRISEITLTANHYNQLRERWGFMDQAGSWRDFETALSQGLLKGFKIKKEVGVKNPEEGTVRTLIWWKLSFTKPMQ</sequence>
<dbReference type="GeneID" id="27337859"/>
<gene>
    <name evidence="1" type="ORF">PV08_10776</name>
</gene>
<dbReference type="OrthoDB" id="4120283at2759"/>
<name>A0A0D1Y931_9EURO</name>
<dbReference type="HOGENOM" id="CLU_813901_0_0_1"/>
<dbReference type="VEuPathDB" id="FungiDB:PV08_10776"/>
<dbReference type="EMBL" id="KN847499">
    <property type="protein sequence ID" value="KIW11476.1"/>
    <property type="molecule type" value="Genomic_DNA"/>
</dbReference>
<dbReference type="Proteomes" id="UP000053328">
    <property type="component" value="Unassembled WGS sequence"/>
</dbReference>